<protein>
    <submittedName>
        <fullName evidence="6">NADPH-dependent 2,4-dienoyl-CoA reductase, sulfur reductase</fullName>
    </submittedName>
</protein>
<dbReference type="RefSeq" id="WP_091469600.1">
    <property type="nucleotide sequence ID" value="NZ_FNFX01000001.1"/>
</dbReference>
<dbReference type="InterPro" id="IPR006311">
    <property type="entry name" value="TAT_signal"/>
</dbReference>
<evidence type="ECO:0000259" key="4">
    <source>
        <dbReference type="Pfam" id="PF09242"/>
    </source>
</evidence>
<dbReference type="SUPFAM" id="SSF51905">
    <property type="entry name" value="FAD/NAD(P)-binding domain"/>
    <property type="match status" value="2"/>
</dbReference>
<dbReference type="InterPro" id="IPR052541">
    <property type="entry name" value="SQRD"/>
</dbReference>
<keyword evidence="2" id="KW-0274">FAD</keyword>
<dbReference type="GO" id="GO:0050660">
    <property type="term" value="F:flavin adenine dinucleotide binding"/>
    <property type="evidence" value="ECO:0007669"/>
    <property type="project" value="InterPro"/>
</dbReference>
<evidence type="ECO:0000259" key="3">
    <source>
        <dbReference type="Pfam" id="PF07992"/>
    </source>
</evidence>
<name>A0A1G8ZYE4_9PROT</name>
<dbReference type="PANTHER" id="PTHR43755:SF1">
    <property type="entry name" value="FAD-DEPENDENT PYRIDINE NUCLEOTIDE-DISULPHIDE OXIDOREDUCTASE"/>
    <property type="match status" value="1"/>
</dbReference>
<dbReference type="Gene3D" id="3.50.50.60">
    <property type="entry name" value="FAD/NAD(P)-binding domain"/>
    <property type="match status" value="2"/>
</dbReference>
<feature type="domain" description="Sulfide dehydrogenase [flavocytochrome c] flavoprotein chain central" evidence="5">
    <location>
        <begin position="175"/>
        <end position="288"/>
    </location>
</feature>
<keyword evidence="1" id="KW-0285">Flavoprotein</keyword>
<dbReference type="InterPro" id="IPR049386">
    <property type="entry name" value="FCSD_central"/>
</dbReference>
<dbReference type="InterPro" id="IPR036188">
    <property type="entry name" value="FAD/NAD-bd_sf"/>
</dbReference>
<dbReference type="GO" id="GO:0016491">
    <property type="term" value="F:oxidoreductase activity"/>
    <property type="evidence" value="ECO:0007669"/>
    <property type="project" value="InterPro"/>
</dbReference>
<evidence type="ECO:0000256" key="1">
    <source>
        <dbReference type="ARBA" id="ARBA00022630"/>
    </source>
</evidence>
<dbReference type="Pfam" id="PF09242">
    <property type="entry name" value="FCSD-flav_bind"/>
    <property type="match status" value="1"/>
</dbReference>
<dbReference type="Pfam" id="PF07992">
    <property type="entry name" value="Pyr_redox_2"/>
    <property type="match status" value="1"/>
</dbReference>
<sequence length="430" mass="46932">MTNNTSASAAETFSRRQFVRSVMYGGLAFYGMPAFARASRPPLGHVVVIGAGFAGLTAAKYLREWSLGNLRVTIVEPNPQFISCPQSNLVLGGSRTMDELSFSYALSRKQHDLQWIQDTVTTIDPVNKQVTLARGSLHYDRLILAPGVDFDYSRIPGMTSPVTEIPHAWKAGKQTLLLRQQLESMPDGGVFAMTIPQGAYRCPPGPYERACQVAHYFQQHKPRSKVIILDANADITSKKGLFLQSFQGAYKDIIEYHNNSEIIQLETGSKTVRTDFETVQADVLNVIPPQLAGKVAQNAGLANVDQRWCEVDFVTYASSAHSEVHIIGDSISAGLPKSAHMATSQAKICAAAIIDIQAGMPPNPLPVFANTCYSFVDDKQAMHVANVYRYDPAKKSMVSAEGGGVSTHASSQEGDYAQAWAQNIWADTLT</sequence>
<reference evidence="7" key="1">
    <citation type="submission" date="2016-10" db="EMBL/GenBank/DDBJ databases">
        <authorList>
            <person name="Varghese N."/>
            <person name="Submissions S."/>
        </authorList>
    </citation>
    <scope>NUCLEOTIDE SEQUENCE [LARGE SCALE GENOMIC DNA]</scope>
    <source>
        <strain evidence="7">CBMB127</strain>
    </source>
</reference>
<evidence type="ECO:0000313" key="7">
    <source>
        <dbReference type="Proteomes" id="UP000198629"/>
    </source>
</evidence>
<dbReference type="Pfam" id="PF21706">
    <property type="entry name" value="FCSD_central"/>
    <property type="match status" value="1"/>
</dbReference>
<evidence type="ECO:0000259" key="5">
    <source>
        <dbReference type="Pfam" id="PF21706"/>
    </source>
</evidence>
<dbReference type="SUPFAM" id="SSF55424">
    <property type="entry name" value="FAD/NAD-linked reductases, dimerisation (C-terminal) domain"/>
    <property type="match status" value="1"/>
</dbReference>
<dbReference type="EMBL" id="FNFX01000001">
    <property type="protein sequence ID" value="SDK20093.1"/>
    <property type="molecule type" value="Genomic_DNA"/>
</dbReference>
<dbReference type="InterPro" id="IPR023753">
    <property type="entry name" value="FAD/NAD-binding_dom"/>
</dbReference>
<feature type="domain" description="Flavocytochrome c sulphide dehydrogenase flavin-binding" evidence="4">
    <location>
        <begin position="365"/>
        <end position="429"/>
    </location>
</feature>
<dbReference type="InterPro" id="IPR037092">
    <property type="entry name" value="FlavoCytC_S_DH_flav-bd_sf"/>
</dbReference>
<dbReference type="Gene3D" id="3.90.760.10">
    <property type="entry name" value="Flavocytochrome c sulphide dehydrogenase, flavin-binding domain"/>
    <property type="match status" value="1"/>
</dbReference>
<dbReference type="InterPro" id="IPR016156">
    <property type="entry name" value="FAD/NAD-linked_Rdtase_dimer_sf"/>
</dbReference>
<evidence type="ECO:0000256" key="2">
    <source>
        <dbReference type="ARBA" id="ARBA00022827"/>
    </source>
</evidence>
<dbReference type="PROSITE" id="PS51318">
    <property type="entry name" value="TAT"/>
    <property type="match status" value="1"/>
</dbReference>
<dbReference type="OrthoDB" id="9802771at2"/>
<evidence type="ECO:0000313" key="6">
    <source>
        <dbReference type="EMBL" id="SDK20093.1"/>
    </source>
</evidence>
<accession>A0A1G8ZYE4</accession>
<feature type="domain" description="FAD/NAD(P)-binding" evidence="3">
    <location>
        <begin position="45"/>
        <end position="163"/>
    </location>
</feature>
<proteinExistence type="predicted"/>
<keyword evidence="7" id="KW-1185">Reference proteome</keyword>
<dbReference type="PANTHER" id="PTHR43755">
    <property type="match status" value="1"/>
</dbReference>
<dbReference type="InterPro" id="IPR015323">
    <property type="entry name" value="FlavoCytC_S_DH_flav-bd"/>
</dbReference>
<dbReference type="STRING" id="492660.SAMN05192566_0590"/>
<dbReference type="AlphaFoldDB" id="A0A1G8ZYE4"/>
<organism evidence="6 7">
    <name type="scientific">Methylophilus rhizosphaerae</name>
    <dbReference type="NCBI Taxonomy" id="492660"/>
    <lineage>
        <taxon>Bacteria</taxon>
        <taxon>Pseudomonadati</taxon>
        <taxon>Pseudomonadota</taxon>
        <taxon>Betaproteobacteria</taxon>
        <taxon>Nitrosomonadales</taxon>
        <taxon>Methylophilaceae</taxon>
        <taxon>Methylophilus</taxon>
    </lineage>
</organism>
<dbReference type="Proteomes" id="UP000198629">
    <property type="component" value="Unassembled WGS sequence"/>
</dbReference>
<gene>
    <name evidence="6" type="ORF">SAMN05192566_0590</name>
</gene>